<dbReference type="PROSITE" id="PS00170">
    <property type="entry name" value="CSA_PPIASE_1"/>
    <property type="match status" value="1"/>
</dbReference>
<proteinExistence type="inferred from homology"/>
<dbReference type="PANTHER" id="PTHR45625:SF4">
    <property type="entry name" value="PEPTIDYLPROLYL ISOMERASE DOMAIN AND WD REPEAT-CONTAINING PROTEIN 1"/>
    <property type="match status" value="1"/>
</dbReference>
<evidence type="ECO:0000256" key="2">
    <source>
        <dbReference type="ARBA" id="ARBA00023110"/>
    </source>
</evidence>
<dbReference type="InterPro" id="IPR020892">
    <property type="entry name" value="Cyclophilin-type_PPIase_CS"/>
</dbReference>
<keyword evidence="2 4" id="KW-0697">Rotamase</keyword>
<dbReference type="CDD" id="cd00317">
    <property type="entry name" value="cyclophilin"/>
    <property type="match status" value="1"/>
</dbReference>
<protein>
    <recommendedName>
        <fullName evidence="4">Peptidyl-prolyl cis-trans isomerase</fullName>
        <shortName evidence="4">PPIase</shortName>
        <ecNumber evidence="4">5.2.1.8</ecNumber>
    </recommendedName>
</protein>
<dbReference type="PROSITE" id="PS50093">
    <property type="entry name" value="PKD"/>
    <property type="match status" value="1"/>
</dbReference>
<dbReference type="PROSITE" id="PS50072">
    <property type="entry name" value="CSA_PPIASE_2"/>
    <property type="match status" value="1"/>
</dbReference>
<evidence type="ECO:0000313" key="8">
    <source>
        <dbReference type="Proteomes" id="UP000808337"/>
    </source>
</evidence>
<reference evidence="7 8" key="1">
    <citation type="submission" date="2020-10" db="EMBL/GenBank/DDBJ databases">
        <title>Connecting structure to function with the recovery of over 1000 high-quality activated sludge metagenome-assembled genomes encoding full-length rRNA genes using long-read sequencing.</title>
        <authorList>
            <person name="Singleton C.M."/>
            <person name="Petriglieri F."/>
            <person name="Kristensen J.M."/>
            <person name="Kirkegaard R.H."/>
            <person name="Michaelsen T.Y."/>
            <person name="Andersen M.H."/>
            <person name="Karst S.M."/>
            <person name="Dueholm M.S."/>
            <person name="Nielsen P.H."/>
            <person name="Albertsen M."/>
        </authorList>
    </citation>
    <scope>NUCLEOTIDE SEQUENCE [LARGE SCALE GENOMIC DNA]</scope>
    <source>
        <strain evidence="7">Ribe_18-Q3-R11-54_MAXAC.273</strain>
    </source>
</reference>
<evidence type="ECO:0000259" key="5">
    <source>
        <dbReference type="PROSITE" id="PS50072"/>
    </source>
</evidence>
<comment type="function">
    <text evidence="4">PPIases accelerate the folding of proteins. It catalyzes the cis-trans isomerization of proline imidic peptide bonds in oligopeptides.</text>
</comment>
<dbReference type="Gene3D" id="2.40.100.10">
    <property type="entry name" value="Cyclophilin-like"/>
    <property type="match status" value="1"/>
</dbReference>
<dbReference type="InterPro" id="IPR022409">
    <property type="entry name" value="PKD/Chitinase_dom"/>
</dbReference>
<dbReference type="Gene3D" id="2.60.40.10">
    <property type="entry name" value="Immunoglobulins"/>
    <property type="match status" value="1"/>
</dbReference>
<sequence length="283" mass="31224">MTFTSCMKPMAKFSMSADRADAPATIEFKNNSQKADSYLWNFGDGTQSKDSVPNHHYTHSGKYDVTLSATKGKKTNTMTQPLIINPPTKCLIEITTDYGVMVAELYDATPKHRDNFLKLIDQGFYDGLLFHRVIDGFMIQGGDPDSKHAAAGAPLGMGGPGYQVPAEFVDSLIHVKGSLAAARMGDNVNPQKMSSGSQFYIVQGRPVESSVIDMFETRKGISYTPEQKKEYMELGGTPALDRDYTVFGRVISGLDVIDKIALVQKDSRDRPLKDVKMYIKAVK</sequence>
<dbReference type="EMBL" id="JADKGY010000032">
    <property type="protein sequence ID" value="MBK9985066.1"/>
    <property type="molecule type" value="Genomic_DNA"/>
</dbReference>
<dbReference type="Pfam" id="PF18911">
    <property type="entry name" value="PKD_4"/>
    <property type="match status" value="1"/>
</dbReference>
<evidence type="ECO:0000313" key="7">
    <source>
        <dbReference type="EMBL" id="MBK9985066.1"/>
    </source>
</evidence>
<dbReference type="PANTHER" id="PTHR45625">
    <property type="entry name" value="PEPTIDYL-PROLYL CIS-TRANS ISOMERASE-RELATED"/>
    <property type="match status" value="1"/>
</dbReference>
<dbReference type="PRINTS" id="PR00153">
    <property type="entry name" value="CSAPPISMRASE"/>
</dbReference>
<dbReference type="InterPro" id="IPR044666">
    <property type="entry name" value="Cyclophilin_A-like"/>
</dbReference>
<organism evidence="7 8">
    <name type="scientific">Candidatus Opimibacter skivensis</name>
    <dbReference type="NCBI Taxonomy" id="2982028"/>
    <lineage>
        <taxon>Bacteria</taxon>
        <taxon>Pseudomonadati</taxon>
        <taxon>Bacteroidota</taxon>
        <taxon>Saprospiria</taxon>
        <taxon>Saprospirales</taxon>
        <taxon>Saprospiraceae</taxon>
        <taxon>Candidatus Opimibacter</taxon>
    </lineage>
</organism>
<dbReference type="InterPro" id="IPR029000">
    <property type="entry name" value="Cyclophilin-like_dom_sf"/>
</dbReference>
<accession>A0A9D7SZC0</accession>
<keyword evidence="3 4" id="KW-0413">Isomerase</keyword>
<feature type="domain" description="PKD" evidence="6">
    <location>
        <begin position="37"/>
        <end position="70"/>
    </location>
</feature>
<dbReference type="InterPro" id="IPR013783">
    <property type="entry name" value="Ig-like_fold"/>
</dbReference>
<dbReference type="SUPFAM" id="SSF49299">
    <property type="entry name" value="PKD domain"/>
    <property type="match status" value="1"/>
</dbReference>
<dbReference type="SMART" id="SM00089">
    <property type="entry name" value="PKD"/>
    <property type="match status" value="1"/>
</dbReference>
<comment type="caution">
    <text evidence="7">The sequence shown here is derived from an EMBL/GenBank/DDBJ whole genome shotgun (WGS) entry which is preliminary data.</text>
</comment>
<dbReference type="GO" id="GO:0003755">
    <property type="term" value="F:peptidyl-prolyl cis-trans isomerase activity"/>
    <property type="evidence" value="ECO:0007669"/>
    <property type="project" value="UniProtKB-UniRule"/>
</dbReference>
<feature type="domain" description="PPIase cyclophilin-type" evidence="5">
    <location>
        <begin position="99"/>
        <end position="277"/>
    </location>
</feature>
<gene>
    <name evidence="7" type="ORF">IPP15_22355</name>
</gene>
<dbReference type="CDD" id="cd00146">
    <property type="entry name" value="PKD"/>
    <property type="match status" value="1"/>
</dbReference>
<dbReference type="Proteomes" id="UP000808337">
    <property type="component" value="Unassembled WGS sequence"/>
</dbReference>
<dbReference type="InterPro" id="IPR002130">
    <property type="entry name" value="Cyclophilin-type_PPIase_dom"/>
</dbReference>
<dbReference type="SUPFAM" id="SSF50891">
    <property type="entry name" value="Cyclophilin-like"/>
    <property type="match status" value="1"/>
</dbReference>
<dbReference type="AlphaFoldDB" id="A0A9D7SZC0"/>
<dbReference type="InterPro" id="IPR035986">
    <property type="entry name" value="PKD_dom_sf"/>
</dbReference>
<evidence type="ECO:0000256" key="4">
    <source>
        <dbReference type="RuleBase" id="RU363019"/>
    </source>
</evidence>
<name>A0A9D7SZC0_9BACT</name>
<dbReference type="GO" id="GO:0006457">
    <property type="term" value="P:protein folding"/>
    <property type="evidence" value="ECO:0007669"/>
    <property type="project" value="InterPro"/>
</dbReference>
<comment type="similarity">
    <text evidence="1 4">Belongs to the cyclophilin-type PPIase family.</text>
</comment>
<dbReference type="Pfam" id="PF00160">
    <property type="entry name" value="Pro_isomerase"/>
    <property type="match status" value="1"/>
</dbReference>
<evidence type="ECO:0000256" key="3">
    <source>
        <dbReference type="ARBA" id="ARBA00023235"/>
    </source>
</evidence>
<dbReference type="EC" id="5.2.1.8" evidence="4"/>
<comment type="catalytic activity">
    <reaction evidence="4">
        <text>[protein]-peptidylproline (omega=180) = [protein]-peptidylproline (omega=0)</text>
        <dbReference type="Rhea" id="RHEA:16237"/>
        <dbReference type="Rhea" id="RHEA-COMP:10747"/>
        <dbReference type="Rhea" id="RHEA-COMP:10748"/>
        <dbReference type="ChEBI" id="CHEBI:83833"/>
        <dbReference type="ChEBI" id="CHEBI:83834"/>
        <dbReference type="EC" id="5.2.1.8"/>
    </reaction>
</comment>
<evidence type="ECO:0000256" key="1">
    <source>
        <dbReference type="ARBA" id="ARBA00007365"/>
    </source>
</evidence>
<dbReference type="InterPro" id="IPR000601">
    <property type="entry name" value="PKD_dom"/>
</dbReference>
<evidence type="ECO:0000259" key="6">
    <source>
        <dbReference type="PROSITE" id="PS50093"/>
    </source>
</evidence>